<dbReference type="Proteomes" id="UP000199446">
    <property type="component" value="Unassembled WGS sequence"/>
</dbReference>
<dbReference type="PANTHER" id="PTHR34107:SF1">
    <property type="entry name" value="SLL0198 PROTEIN"/>
    <property type="match status" value="1"/>
</dbReference>
<dbReference type="Gene3D" id="3.90.1570.10">
    <property type="entry name" value="tt1808, chain A"/>
    <property type="match status" value="1"/>
</dbReference>
<name>A0A1G7K6D4_9DEIN</name>
<organism evidence="2 3">
    <name type="scientific">Thermus arciformis</name>
    <dbReference type="NCBI Taxonomy" id="482827"/>
    <lineage>
        <taxon>Bacteria</taxon>
        <taxon>Thermotogati</taxon>
        <taxon>Deinococcota</taxon>
        <taxon>Deinococci</taxon>
        <taxon>Thermales</taxon>
        <taxon>Thermaceae</taxon>
        <taxon>Thermus</taxon>
    </lineage>
</organism>
<dbReference type="GO" id="GO:0004519">
    <property type="term" value="F:endonuclease activity"/>
    <property type="evidence" value="ECO:0007669"/>
    <property type="project" value="UniProtKB-KW"/>
</dbReference>
<keyword evidence="2" id="KW-0255">Endonuclease</keyword>
<dbReference type="AlphaFoldDB" id="A0A1G7K6D4"/>
<accession>A0A1G7K6D4</accession>
<dbReference type="PANTHER" id="PTHR34107">
    <property type="entry name" value="SLL0198 PROTEIN-RELATED"/>
    <property type="match status" value="1"/>
</dbReference>
<dbReference type="EMBL" id="FNBC01000041">
    <property type="protein sequence ID" value="SDF32620.1"/>
    <property type="molecule type" value="Genomic_DNA"/>
</dbReference>
<proteinExistence type="predicted"/>
<keyword evidence="2" id="KW-0540">Nuclease</keyword>
<reference evidence="3" key="1">
    <citation type="submission" date="2016-10" db="EMBL/GenBank/DDBJ databases">
        <authorList>
            <person name="Varghese N."/>
            <person name="Submissions S."/>
        </authorList>
    </citation>
    <scope>NUCLEOTIDE SEQUENCE [LARGE SCALE GENOMIC DNA]</scope>
    <source>
        <strain evidence="3">CGMCC 1.6992</strain>
    </source>
</reference>
<protein>
    <submittedName>
        <fullName evidence="2">Endonuclease, Uma2 family (Restriction endonuclease fold)</fullName>
    </submittedName>
</protein>
<keyword evidence="2" id="KW-0378">Hydrolase</keyword>
<dbReference type="STRING" id="482827.SAMN04488243_14117"/>
<dbReference type="Pfam" id="PF05685">
    <property type="entry name" value="Uma2"/>
    <property type="match status" value="1"/>
</dbReference>
<dbReference type="CDD" id="cd06260">
    <property type="entry name" value="DUF820-like"/>
    <property type="match status" value="1"/>
</dbReference>
<evidence type="ECO:0000313" key="3">
    <source>
        <dbReference type="Proteomes" id="UP000199446"/>
    </source>
</evidence>
<evidence type="ECO:0000259" key="1">
    <source>
        <dbReference type="Pfam" id="PF05685"/>
    </source>
</evidence>
<sequence length="178" mass="19715">MVKTRLTAEEFFALPLERGELVDGEVREERPPKPEHGRIALRIGYHLMRWLEETGLGVAGVEGGFVLRRDPDRVRSPDVWFLSHERLKEVAREGFYEGAPDLAVEVVSPGEEAEGVLAKVLDYLEAGAKAVWLVYPELKAVEVYGQGGAGRLLRSHEALEGGEALPGFRLPLEALFGQ</sequence>
<feature type="domain" description="Putative restriction endonuclease" evidence="1">
    <location>
        <begin position="9"/>
        <end position="172"/>
    </location>
</feature>
<gene>
    <name evidence="2" type="ORF">SAMN04488243_14117</name>
</gene>
<dbReference type="InterPro" id="IPR012296">
    <property type="entry name" value="Nuclease_put_TT1808"/>
</dbReference>
<evidence type="ECO:0000313" key="2">
    <source>
        <dbReference type="EMBL" id="SDF32620.1"/>
    </source>
</evidence>
<dbReference type="InterPro" id="IPR008538">
    <property type="entry name" value="Uma2"/>
</dbReference>
<dbReference type="SUPFAM" id="SSF52980">
    <property type="entry name" value="Restriction endonuclease-like"/>
    <property type="match status" value="1"/>
</dbReference>
<dbReference type="RefSeq" id="WP_093008473.1">
    <property type="nucleotide sequence ID" value="NZ_FNBC01000041.1"/>
</dbReference>
<dbReference type="OrthoDB" id="9799703at2"/>
<keyword evidence="3" id="KW-1185">Reference proteome</keyword>
<dbReference type="InterPro" id="IPR011335">
    <property type="entry name" value="Restrct_endonuc-II-like"/>
</dbReference>